<dbReference type="PANTHER" id="PTHR16305">
    <property type="entry name" value="TESTICULAR SOLUBLE ADENYLYL CYCLASE"/>
    <property type="match status" value="1"/>
</dbReference>
<dbReference type="GO" id="GO:0005737">
    <property type="term" value="C:cytoplasm"/>
    <property type="evidence" value="ECO:0007669"/>
    <property type="project" value="TreeGrafter"/>
</dbReference>
<sequence length="923" mass="98712">MRADIVGRQEELRAVAGFLDSLAVRSAGLVLEGEAGIGKTTLWLAAVEEARRRGFRVLTTAPATAEAQLSYASLADLLAHVESSVFATLPEPQRRAIDVLLLRDGADDVPTDRRATGAGLLSVIERLADEGPVLLAIDDLQWVDSSSAGAIQFAVRRLRARVGMLATLRTEDRTESGAREHGAATSWLRLLDPDANHRLRVGPLNPAVLHGVLRGTIGRSFPRPTMARIQQVSGGNPLYALELARDIGPDGPTDVTSSLPGTLAQLVQARIGGFADLRQALLAVAALAEPTVEAVQLAVGADPAERDRLLGEAEQAGLITIDGLRIRFTHPLLATGMYASATATARRTMHGRLAEVVANPEERARHLALAAVRADEGTVAALDEAAVRARSRGAPAAAAELLDLAVGLGADTPERLIRSARHHFDAGDPGRARVMVEKVVDGLGPGRTRADALLLLATVRLHDDSYREAVGYLEQALAEVDDDLRLRVQILIELLYVLVNLGRIPDALRIVDDTVADSERLGDSGLLAKALASAVMIRFLSGQGLDGPMLRRALALENPDMSSPVMLRPALIDSLLLAWTGRLDEAREQLLTLRRHCLDRGEESDLMFLAFHTVVVECRRGDLAAAGALVEDTRERALQLDTDFPLAIALSAEANLAAYTGRPDQARRAAREALEIFQRGSCLAVTVWPMVTLGFLEVSLGDHEAAAAILGPLAAAAQDMGYGEPAAAPFAPDLVEAFIGVGRLAEAAALVEQLEASGRRLDRSWAQALGARCRSLLLAAQGDLDAALDAASRALAEMERLPMPFELGRTQLVLGQIQRRRTQKRAAGTALREAVRIFDELGMSLWGARARSELERVATGPSGGTELTPSERRVAELAASGMTNRQVATALFISPKTVEANLARVYRKLGIHSRAELGRRIAG</sequence>
<dbReference type="SMART" id="SM00028">
    <property type="entry name" value="TPR"/>
    <property type="match status" value="3"/>
</dbReference>
<dbReference type="InterPro" id="IPR011990">
    <property type="entry name" value="TPR-like_helical_dom_sf"/>
</dbReference>
<comment type="caution">
    <text evidence="4">The sequence shown here is derived from an EMBL/GenBank/DDBJ whole genome shotgun (WGS) entry which is preliminary data.</text>
</comment>
<name>A0A919QJ99_9ACTN</name>
<dbReference type="InterPro" id="IPR016032">
    <property type="entry name" value="Sig_transdc_resp-reg_C-effctor"/>
</dbReference>
<dbReference type="Pfam" id="PF13191">
    <property type="entry name" value="AAA_16"/>
    <property type="match status" value="1"/>
</dbReference>
<dbReference type="Gene3D" id="1.25.40.10">
    <property type="entry name" value="Tetratricopeptide repeat domain"/>
    <property type="match status" value="2"/>
</dbReference>
<dbReference type="InterPro" id="IPR041664">
    <property type="entry name" value="AAA_16"/>
</dbReference>
<dbReference type="PANTHER" id="PTHR16305:SF35">
    <property type="entry name" value="TRANSCRIPTIONAL ACTIVATOR DOMAIN"/>
    <property type="match status" value="1"/>
</dbReference>
<dbReference type="Pfam" id="PF00196">
    <property type="entry name" value="GerE"/>
    <property type="match status" value="1"/>
</dbReference>
<reference evidence="4" key="1">
    <citation type="submission" date="2021-01" db="EMBL/GenBank/DDBJ databases">
        <title>Whole genome shotgun sequence of Acrocarpospora phusangensis NBRC 108782.</title>
        <authorList>
            <person name="Komaki H."/>
            <person name="Tamura T."/>
        </authorList>
    </citation>
    <scope>NUCLEOTIDE SEQUENCE</scope>
    <source>
        <strain evidence="4">NBRC 108782</strain>
    </source>
</reference>
<dbReference type="GO" id="GO:0006355">
    <property type="term" value="P:regulation of DNA-templated transcription"/>
    <property type="evidence" value="ECO:0007669"/>
    <property type="project" value="InterPro"/>
</dbReference>
<dbReference type="InterPro" id="IPR036388">
    <property type="entry name" value="WH-like_DNA-bd_sf"/>
</dbReference>
<dbReference type="Gene3D" id="3.40.50.300">
    <property type="entry name" value="P-loop containing nucleotide triphosphate hydrolases"/>
    <property type="match status" value="1"/>
</dbReference>
<dbReference type="SUPFAM" id="SSF46894">
    <property type="entry name" value="C-terminal effector domain of the bipartite response regulators"/>
    <property type="match status" value="1"/>
</dbReference>
<evidence type="ECO:0000259" key="3">
    <source>
        <dbReference type="PROSITE" id="PS50043"/>
    </source>
</evidence>
<dbReference type="PRINTS" id="PR00038">
    <property type="entry name" value="HTHLUXR"/>
</dbReference>
<evidence type="ECO:0000256" key="2">
    <source>
        <dbReference type="ARBA" id="ARBA00022840"/>
    </source>
</evidence>
<dbReference type="Proteomes" id="UP000640052">
    <property type="component" value="Unassembled WGS sequence"/>
</dbReference>
<dbReference type="GO" id="GO:0005524">
    <property type="term" value="F:ATP binding"/>
    <property type="evidence" value="ECO:0007669"/>
    <property type="project" value="UniProtKB-KW"/>
</dbReference>
<dbReference type="InterPro" id="IPR019734">
    <property type="entry name" value="TPR_rpt"/>
</dbReference>
<protein>
    <submittedName>
        <fullName evidence="4">Transcriptional regulator</fullName>
    </submittedName>
</protein>
<feature type="domain" description="HTH luxR-type" evidence="3">
    <location>
        <begin position="860"/>
        <end position="923"/>
    </location>
</feature>
<dbReference type="AlphaFoldDB" id="A0A919QJ99"/>
<dbReference type="InterPro" id="IPR027417">
    <property type="entry name" value="P-loop_NTPase"/>
</dbReference>
<proteinExistence type="predicted"/>
<dbReference type="SMART" id="SM00421">
    <property type="entry name" value="HTH_LUXR"/>
    <property type="match status" value="1"/>
</dbReference>
<dbReference type="InterPro" id="IPR000792">
    <property type="entry name" value="Tscrpt_reg_LuxR_C"/>
</dbReference>
<dbReference type="EMBL" id="BOOA01000089">
    <property type="protein sequence ID" value="GIH28678.1"/>
    <property type="molecule type" value="Genomic_DNA"/>
</dbReference>
<accession>A0A919QJ99</accession>
<evidence type="ECO:0000313" key="4">
    <source>
        <dbReference type="EMBL" id="GIH28678.1"/>
    </source>
</evidence>
<dbReference type="SUPFAM" id="SSF52540">
    <property type="entry name" value="P-loop containing nucleoside triphosphate hydrolases"/>
    <property type="match status" value="1"/>
</dbReference>
<dbReference type="Gene3D" id="1.10.10.10">
    <property type="entry name" value="Winged helix-like DNA-binding domain superfamily/Winged helix DNA-binding domain"/>
    <property type="match status" value="1"/>
</dbReference>
<dbReference type="RefSeq" id="WP_204045298.1">
    <property type="nucleotide sequence ID" value="NZ_BOOA01000089.1"/>
</dbReference>
<dbReference type="CDD" id="cd06170">
    <property type="entry name" value="LuxR_C_like"/>
    <property type="match status" value="1"/>
</dbReference>
<dbReference type="GO" id="GO:0004016">
    <property type="term" value="F:adenylate cyclase activity"/>
    <property type="evidence" value="ECO:0007669"/>
    <property type="project" value="TreeGrafter"/>
</dbReference>
<gene>
    <name evidence="4" type="ORF">Aph01nite_69880</name>
</gene>
<evidence type="ECO:0000313" key="5">
    <source>
        <dbReference type="Proteomes" id="UP000640052"/>
    </source>
</evidence>
<dbReference type="SUPFAM" id="SSF48452">
    <property type="entry name" value="TPR-like"/>
    <property type="match status" value="2"/>
</dbReference>
<keyword evidence="5" id="KW-1185">Reference proteome</keyword>
<dbReference type="GO" id="GO:0003677">
    <property type="term" value="F:DNA binding"/>
    <property type="evidence" value="ECO:0007669"/>
    <property type="project" value="InterPro"/>
</dbReference>
<dbReference type="PROSITE" id="PS50043">
    <property type="entry name" value="HTH_LUXR_2"/>
    <property type="match status" value="1"/>
</dbReference>
<dbReference type="PROSITE" id="PS00622">
    <property type="entry name" value="HTH_LUXR_1"/>
    <property type="match status" value="1"/>
</dbReference>
<keyword evidence="1" id="KW-0547">Nucleotide-binding</keyword>
<evidence type="ECO:0000256" key="1">
    <source>
        <dbReference type="ARBA" id="ARBA00022741"/>
    </source>
</evidence>
<organism evidence="4 5">
    <name type="scientific">Acrocarpospora phusangensis</name>
    <dbReference type="NCBI Taxonomy" id="1070424"/>
    <lineage>
        <taxon>Bacteria</taxon>
        <taxon>Bacillati</taxon>
        <taxon>Actinomycetota</taxon>
        <taxon>Actinomycetes</taxon>
        <taxon>Streptosporangiales</taxon>
        <taxon>Streptosporangiaceae</taxon>
        <taxon>Acrocarpospora</taxon>
    </lineage>
</organism>
<keyword evidence="2" id="KW-0067">ATP-binding</keyword>